<feature type="non-terminal residue" evidence="3">
    <location>
        <position position="1"/>
    </location>
</feature>
<dbReference type="Pfam" id="PF05226">
    <property type="entry name" value="CHASE2"/>
    <property type="match status" value="1"/>
</dbReference>
<feature type="domain" description="CHASE2" evidence="2">
    <location>
        <begin position="2"/>
        <end position="216"/>
    </location>
</feature>
<gene>
    <name evidence="3" type="ORF">S12H4_36045</name>
</gene>
<reference evidence="3" key="1">
    <citation type="journal article" date="2014" name="Front. Microbiol.">
        <title>High frequency of phylogenetically diverse reductive dehalogenase-homologous genes in deep subseafloor sedimentary metagenomes.</title>
        <authorList>
            <person name="Kawai M."/>
            <person name="Futagami T."/>
            <person name="Toyoda A."/>
            <person name="Takaki Y."/>
            <person name="Nishi S."/>
            <person name="Hori S."/>
            <person name="Arai W."/>
            <person name="Tsubouchi T."/>
            <person name="Morono Y."/>
            <person name="Uchiyama I."/>
            <person name="Ito T."/>
            <person name="Fujiyama A."/>
            <person name="Inagaki F."/>
            <person name="Takami H."/>
        </authorList>
    </citation>
    <scope>NUCLEOTIDE SEQUENCE</scope>
    <source>
        <strain evidence="3">Expedition CK06-06</strain>
    </source>
</reference>
<dbReference type="EMBL" id="BARW01021458">
    <property type="protein sequence ID" value="GAI88866.1"/>
    <property type="molecule type" value="Genomic_DNA"/>
</dbReference>
<name>X1TBV6_9ZZZZ</name>
<keyword evidence="1" id="KW-0812">Transmembrane</keyword>
<dbReference type="SMART" id="SM01080">
    <property type="entry name" value="CHASE2"/>
    <property type="match status" value="1"/>
</dbReference>
<evidence type="ECO:0000313" key="3">
    <source>
        <dbReference type="EMBL" id="GAI88866.1"/>
    </source>
</evidence>
<proteinExistence type="predicted"/>
<organism evidence="3">
    <name type="scientific">marine sediment metagenome</name>
    <dbReference type="NCBI Taxonomy" id="412755"/>
    <lineage>
        <taxon>unclassified sequences</taxon>
        <taxon>metagenomes</taxon>
        <taxon>ecological metagenomes</taxon>
    </lineage>
</organism>
<sequence length="269" mass="29435">PDYIAKNSYKVIHGLKDELAISSIRWYSKIKPLLPSFADSVAGIGHINLFPDADGSIRSQTHAIGYLENTFVPSFPMAIVKAFKGLDDSDIRLILGEGIDIKVTPSKTLRIAATGFDMPTLIKWNDGPGVAFHATPFRKVLKKEFQTSLFRGKIVIIGPTAPGIGDSFVTAVSSALPGVEIIANSVSNILKEEFFVRPQYFTFVELGLILLFGLYISFLLPRLKAGTGAIMTLILFLSYGTAGTVLFFHSNIWLKITPQIALLILGYIL</sequence>
<dbReference type="InterPro" id="IPR007890">
    <property type="entry name" value="CHASE2"/>
</dbReference>
<accession>X1TBV6</accession>
<feature type="transmembrane region" description="Helical" evidence="1">
    <location>
        <begin position="226"/>
        <end position="248"/>
    </location>
</feature>
<evidence type="ECO:0000256" key="1">
    <source>
        <dbReference type="SAM" id="Phobius"/>
    </source>
</evidence>
<feature type="transmembrane region" description="Helical" evidence="1">
    <location>
        <begin position="200"/>
        <end position="220"/>
    </location>
</feature>
<feature type="non-terminal residue" evidence="3">
    <location>
        <position position="269"/>
    </location>
</feature>
<evidence type="ECO:0000259" key="2">
    <source>
        <dbReference type="SMART" id="SM01080"/>
    </source>
</evidence>
<comment type="caution">
    <text evidence="3">The sequence shown here is derived from an EMBL/GenBank/DDBJ whole genome shotgun (WGS) entry which is preliminary data.</text>
</comment>
<keyword evidence="1" id="KW-0472">Membrane</keyword>
<dbReference type="AlphaFoldDB" id="X1TBV6"/>
<keyword evidence="1" id="KW-1133">Transmembrane helix</keyword>
<protein>
    <recommendedName>
        <fullName evidence="2">CHASE2 domain-containing protein</fullName>
    </recommendedName>
</protein>